<dbReference type="GO" id="GO:0005730">
    <property type="term" value="C:nucleolus"/>
    <property type="evidence" value="ECO:0007669"/>
    <property type="project" value="TreeGrafter"/>
</dbReference>
<feature type="compositionally biased region" description="Polar residues" evidence="1">
    <location>
        <begin position="63"/>
        <end position="77"/>
    </location>
</feature>
<dbReference type="Pfam" id="PF15679">
    <property type="entry name" value="DUF4665"/>
    <property type="match status" value="1"/>
</dbReference>
<dbReference type="PANTHER" id="PTHR35544:SF4">
    <property type="entry name" value="RIBOSOMAL BIOGENESIS FACTOR"/>
    <property type="match status" value="1"/>
</dbReference>
<dbReference type="Proteomes" id="UP000646548">
    <property type="component" value="Unassembled WGS sequence"/>
</dbReference>
<protein>
    <submittedName>
        <fullName evidence="2">Uncharacterized protein</fullName>
    </submittedName>
</protein>
<evidence type="ECO:0000313" key="3">
    <source>
        <dbReference type="Proteomes" id="UP000646548"/>
    </source>
</evidence>
<gene>
    <name evidence="2" type="ORF">FQA47_008985</name>
</gene>
<dbReference type="GO" id="GO:0042254">
    <property type="term" value="P:ribosome biogenesis"/>
    <property type="evidence" value="ECO:0007669"/>
    <property type="project" value="InterPro"/>
</dbReference>
<dbReference type="EMBL" id="WKFB01000523">
    <property type="protein sequence ID" value="KAF6720491.1"/>
    <property type="molecule type" value="Genomic_DNA"/>
</dbReference>
<comment type="caution">
    <text evidence="2">The sequence shown here is derived from an EMBL/GenBank/DDBJ whole genome shotgun (WGS) entry which is preliminary data.</text>
</comment>
<organism evidence="2 3">
    <name type="scientific">Oryzias melastigma</name>
    <name type="common">Marine medaka</name>
    <dbReference type="NCBI Taxonomy" id="30732"/>
    <lineage>
        <taxon>Eukaryota</taxon>
        <taxon>Metazoa</taxon>
        <taxon>Chordata</taxon>
        <taxon>Craniata</taxon>
        <taxon>Vertebrata</taxon>
        <taxon>Euteleostomi</taxon>
        <taxon>Actinopterygii</taxon>
        <taxon>Neopterygii</taxon>
        <taxon>Teleostei</taxon>
        <taxon>Neoteleostei</taxon>
        <taxon>Acanthomorphata</taxon>
        <taxon>Ovalentaria</taxon>
        <taxon>Atherinomorphae</taxon>
        <taxon>Beloniformes</taxon>
        <taxon>Adrianichthyidae</taxon>
        <taxon>Oryziinae</taxon>
        <taxon>Oryzias</taxon>
    </lineage>
</organism>
<dbReference type="AlphaFoldDB" id="A0A834C5Z4"/>
<sequence length="126" mass="14166">MGKNKQKGKKTKTVFQVANRPMKMKHKAKAVTTALKHINAGKREKVESLNQMFSEVQRDLRSVSKTTEPPKKTQVSACEQVLPAEIQMAAPERGQRHFAPRGEWVGVPEHRCTSVLRDEETSAVCI</sequence>
<feature type="region of interest" description="Disordered" evidence="1">
    <location>
        <begin position="58"/>
        <end position="77"/>
    </location>
</feature>
<accession>A0A834C5Z4</accession>
<evidence type="ECO:0000313" key="2">
    <source>
        <dbReference type="EMBL" id="KAF6720491.1"/>
    </source>
</evidence>
<dbReference type="PANTHER" id="PTHR35544">
    <property type="entry name" value="RIBOSOMAL BIOGENESIS FACTOR"/>
    <property type="match status" value="1"/>
</dbReference>
<proteinExistence type="predicted"/>
<name>A0A834C5Z4_ORYME</name>
<evidence type="ECO:0000256" key="1">
    <source>
        <dbReference type="SAM" id="MobiDB-lite"/>
    </source>
</evidence>
<dbReference type="InterPro" id="IPR031389">
    <property type="entry name" value="RBIS"/>
</dbReference>
<reference evidence="2" key="1">
    <citation type="journal article" name="BMC Genomics">
        <title>Long-read sequencing and de novo genome assembly of marine medaka (Oryzias melastigma).</title>
        <authorList>
            <person name="Liang P."/>
            <person name="Saqib H.S.A."/>
            <person name="Ni X."/>
            <person name="Shen Y."/>
        </authorList>
    </citation>
    <scope>NUCLEOTIDE SEQUENCE</scope>
    <source>
        <strain evidence="2">Bigg-433</strain>
    </source>
</reference>